<protein>
    <submittedName>
        <fullName evidence="2">Serine/threonine protein kinase</fullName>
    </submittedName>
</protein>
<dbReference type="Gene3D" id="1.50.10.10">
    <property type="match status" value="1"/>
</dbReference>
<dbReference type="InterPro" id="IPR000719">
    <property type="entry name" value="Prot_kinase_dom"/>
</dbReference>
<dbReference type="SUPFAM" id="SSF56112">
    <property type="entry name" value="Protein kinase-like (PK-like)"/>
    <property type="match status" value="1"/>
</dbReference>
<dbReference type="InterPro" id="IPR012341">
    <property type="entry name" value="6hp_glycosidase-like_sf"/>
</dbReference>
<dbReference type="Proteomes" id="UP000036045">
    <property type="component" value="Unassembled WGS sequence"/>
</dbReference>
<dbReference type="InterPro" id="IPR053524">
    <property type="entry name" value="Aerial_hyphae_peptide-synth"/>
</dbReference>
<name>A0A0J1ILF3_NIACI</name>
<dbReference type="GO" id="GO:0005975">
    <property type="term" value="P:carbohydrate metabolic process"/>
    <property type="evidence" value="ECO:0007669"/>
    <property type="project" value="InterPro"/>
</dbReference>
<dbReference type="SMART" id="SM01260">
    <property type="entry name" value="LANC_like"/>
    <property type="match status" value="1"/>
</dbReference>
<evidence type="ECO:0000259" key="1">
    <source>
        <dbReference type="PROSITE" id="PS50011"/>
    </source>
</evidence>
<dbReference type="GO" id="GO:0031179">
    <property type="term" value="P:peptide modification"/>
    <property type="evidence" value="ECO:0007669"/>
    <property type="project" value="InterPro"/>
</dbReference>
<proteinExistence type="predicted"/>
<dbReference type="InterPro" id="IPR038498">
    <property type="entry name" value="OspF/SpvC_sf"/>
</dbReference>
<dbReference type="InterPro" id="IPR057929">
    <property type="entry name" value="RamC_N"/>
</dbReference>
<dbReference type="PANTHER" id="PTHR44167">
    <property type="entry name" value="OVARIAN-SPECIFIC SERINE/THREONINE-PROTEIN KINASE LOK-RELATED"/>
    <property type="match status" value="1"/>
</dbReference>
<comment type="caution">
    <text evidence="2">The sequence shown here is derived from an EMBL/GenBank/DDBJ whole genome shotgun (WGS) entry which is preliminary data.</text>
</comment>
<dbReference type="InterPro" id="IPR007822">
    <property type="entry name" value="LANC-like"/>
</dbReference>
<gene>
    <name evidence="2" type="ORF">ABW02_09685</name>
</gene>
<reference evidence="2 3" key="1">
    <citation type="submission" date="2015-05" db="EMBL/GenBank/DDBJ databases">
        <title>Whole genome sequence and identification of bacterial endophytes from Costus igneus.</title>
        <authorList>
            <person name="Lee Y.P."/>
            <person name="Gan H.M."/>
            <person name="Eng W."/>
            <person name="Wheatley M.S."/>
            <person name="Caraballo A."/>
            <person name="Polter S."/>
            <person name="Savka M.A."/>
            <person name="Hudson A.O."/>
        </authorList>
    </citation>
    <scope>NUCLEOTIDE SEQUENCE [LARGE SCALE GENOMIC DNA]</scope>
    <source>
        <strain evidence="2 3">RIT379</strain>
    </source>
</reference>
<dbReference type="EMBL" id="LDPH01000007">
    <property type="protein sequence ID" value="KLV26804.1"/>
    <property type="molecule type" value="Genomic_DNA"/>
</dbReference>
<keyword evidence="3" id="KW-1185">Reference proteome</keyword>
<dbReference type="InterPro" id="IPR058053">
    <property type="entry name" value="RamC_C"/>
</dbReference>
<dbReference type="SMART" id="SM00220">
    <property type="entry name" value="S_TKc"/>
    <property type="match status" value="1"/>
</dbReference>
<dbReference type="SUPFAM" id="SSF158745">
    <property type="entry name" value="LanC-like"/>
    <property type="match status" value="1"/>
</dbReference>
<dbReference type="OrthoDB" id="1492512at2"/>
<evidence type="ECO:0000313" key="3">
    <source>
        <dbReference type="Proteomes" id="UP000036045"/>
    </source>
</evidence>
<sequence>MDNRYIKYINEGYYYNVASENNQRLLHLDCPPDNYIVIDGEHWINVLERNIKLPNQGWKIHISTNMKEAQTTLDIVSKLMIERNISFKYVKSITELLMKDSKYGDRGSSGKFITIYPVNTNQFIELLSLLENSLSHLKPGPYILNDKRWYDSNVYFRYGAFAPRFTFIDGVKVDAIENLQGELIEDKRVPYYYLPDFVEEPPEIIAMDKAMDQNDTYSPLENYDIKEALHFSNGGGVYICENKLQNNTKVILKEGRPHAAVDAQGRDAFSRIVNESEILDKLEKTTFPVKKISSFRAWEHYFIEEEYIEGDSLSEWLVKNYPFSSTLKNESYTEACINIINQLIEAIHEIHEHNVGMGDLQPANVIVTPEEKVRLIDFETASTTNDSLSGLMTPGYIGHQEMNKEQSDWFALLRIAKQLFVPIGSVQDISWNLDTIHSKWVQVVFGEKATKIIDKVKSLCDFYQSRPMDELLSTNGQLKQDFDLSILKLKLRNSILKDVKMEDRLLPGDIRQYEMEAGIINVLTGGFGTAMALHRTGGINQTVKDWIEKQEINQLLNLENGLFTGKMGIAAVLWELGYQEKAKALFDSDIDIKNMEDISLAAGLSGIGLAYLGLSYEYDNPRYLDICLSIGEILIDKLNSNAPIITFDYDVVDKGVMTSWSGVSLYFTALYKKTKDQKWLELSEKALEKDLKLGVFDDDGLYHIDDDFRILPYLAGGGSGLAIPIIELELNADIKKWDKEIDGICKISKSKCFYNAGLFQGTTGILAIANLLELYTNKNSLVSSALFTLNLHLLENDDCIFVPGDSCFRLSGDIMSGSAGLLLVINDILENRNYSWLPILNLEKVFNSSILIGENSQRKVELSFSGN</sequence>
<dbReference type="PATRIC" id="fig|1397.4.peg.5218"/>
<dbReference type="NCBIfam" id="NF038151">
    <property type="entry name" value="lanthi_synth_III"/>
    <property type="match status" value="1"/>
</dbReference>
<accession>A0A0J1ILF3</accession>
<dbReference type="Gene3D" id="1.10.510.10">
    <property type="entry name" value="Transferase(Phosphotransferase) domain 1"/>
    <property type="match status" value="1"/>
</dbReference>
<dbReference type="GO" id="GO:0005524">
    <property type="term" value="F:ATP binding"/>
    <property type="evidence" value="ECO:0007669"/>
    <property type="project" value="InterPro"/>
</dbReference>
<dbReference type="GO" id="GO:0004674">
    <property type="term" value="F:protein serine/threonine kinase activity"/>
    <property type="evidence" value="ECO:0007669"/>
    <property type="project" value="UniProtKB-KW"/>
</dbReference>
<feature type="domain" description="Protein kinase" evidence="1">
    <location>
        <begin position="223"/>
        <end position="496"/>
    </location>
</feature>
<keyword evidence="2" id="KW-0418">Kinase</keyword>
<dbReference type="CDD" id="cd04791">
    <property type="entry name" value="LanC_SerThrkinase"/>
    <property type="match status" value="1"/>
</dbReference>
<dbReference type="Gene3D" id="3.30.2430.10">
    <property type="entry name" value="phosphothreonine lyase"/>
    <property type="match status" value="1"/>
</dbReference>
<organism evidence="2 3">
    <name type="scientific">Niallia circulans</name>
    <name type="common">Bacillus circulans</name>
    <dbReference type="NCBI Taxonomy" id="1397"/>
    <lineage>
        <taxon>Bacteria</taxon>
        <taxon>Bacillati</taxon>
        <taxon>Bacillota</taxon>
        <taxon>Bacilli</taxon>
        <taxon>Bacillales</taxon>
        <taxon>Bacillaceae</taxon>
        <taxon>Niallia</taxon>
    </lineage>
</organism>
<dbReference type="PANTHER" id="PTHR44167:SF24">
    <property type="entry name" value="SERINE_THREONINE-PROTEIN KINASE CHK2"/>
    <property type="match status" value="1"/>
</dbReference>
<dbReference type="Pfam" id="PF25816">
    <property type="entry name" value="RamC_N"/>
    <property type="match status" value="1"/>
</dbReference>
<keyword evidence="2" id="KW-0808">Transferase</keyword>
<dbReference type="InterPro" id="IPR011009">
    <property type="entry name" value="Kinase-like_dom_sf"/>
</dbReference>
<dbReference type="Pfam" id="PF00069">
    <property type="entry name" value="Pkinase"/>
    <property type="match status" value="1"/>
</dbReference>
<evidence type="ECO:0000313" key="2">
    <source>
        <dbReference type="EMBL" id="KLV26804.1"/>
    </source>
</evidence>
<dbReference type="PROSITE" id="PS50011">
    <property type="entry name" value="PROTEIN_KINASE_DOM"/>
    <property type="match status" value="1"/>
</dbReference>
<dbReference type="RefSeq" id="WP_047941779.1">
    <property type="nucleotide sequence ID" value="NZ_JBANBP010000265.1"/>
</dbReference>
<keyword evidence="2" id="KW-0723">Serine/threonine-protein kinase</keyword>
<dbReference type="AlphaFoldDB" id="A0A0J1ILF3"/>